<dbReference type="KEGG" id="mbr:MONBRDRAFT_25125"/>
<keyword evidence="9" id="KW-1133">Transmembrane helix</keyword>
<dbReference type="Gene3D" id="3.20.20.80">
    <property type="entry name" value="Glycosidases"/>
    <property type="match status" value="1"/>
</dbReference>
<dbReference type="InterPro" id="IPR015883">
    <property type="entry name" value="Glyco_hydro_20_cat"/>
</dbReference>
<dbReference type="Pfam" id="PF00728">
    <property type="entry name" value="Glyco_hydro_20"/>
    <property type="match status" value="1"/>
</dbReference>
<feature type="domain" description="Beta-hexosaminidase eukaryotic type N-terminal" evidence="11">
    <location>
        <begin position="73"/>
        <end position="126"/>
    </location>
</feature>
<keyword evidence="5" id="KW-0378">Hydrolase</keyword>
<dbReference type="SUPFAM" id="SSF51445">
    <property type="entry name" value="(Trans)glycosidases"/>
    <property type="match status" value="1"/>
</dbReference>
<dbReference type="InterPro" id="IPR029018">
    <property type="entry name" value="Hex-like_dom2"/>
</dbReference>
<evidence type="ECO:0000259" key="11">
    <source>
        <dbReference type="Pfam" id="PF14845"/>
    </source>
</evidence>
<comment type="similarity">
    <text evidence="2">Belongs to the glycosyl hydrolase 20 family.</text>
</comment>
<keyword evidence="7" id="KW-0326">Glycosidase</keyword>
<evidence type="ECO:0000259" key="10">
    <source>
        <dbReference type="Pfam" id="PF00728"/>
    </source>
</evidence>
<dbReference type="EMBL" id="CH991550">
    <property type="protein sequence ID" value="EDQ89607.1"/>
    <property type="molecule type" value="Genomic_DNA"/>
</dbReference>
<feature type="transmembrane region" description="Helical" evidence="9">
    <location>
        <begin position="1020"/>
        <end position="1039"/>
    </location>
</feature>
<dbReference type="SUPFAM" id="SSF55545">
    <property type="entry name" value="beta-N-acetylhexosaminidase-like domain"/>
    <property type="match status" value="1"/>
</dbReference>
<keyword evidence="13" id="KW-1185">Reference proteome</keyword>
<dbReference type="InterPro" id="IPR029019">
    <property type="entry name" value="HEX_eukaryotic_N"/>
</dbReference>
<dbReference type="eggNOG" id="KOG4683">
    <property type="taxonomic scope" value="Eukaryota"/>
</dbReference>
<evidence type="ECO:0000256" key="9">
    <source>
        <dbReference type="SAM" id="Phobius"/>
    </source>
</evidence>
<evidence type="ECO:0000256" key="2">
    <source>
        <dbReference type="ARBA" id="ARBA00006285"/>
    </source>
</evidence>
<protein>
    <recommendedName>
        <fullName evidence="3">beta-N-acetylhexosaminidase</fullName>
        <ecNumber evidence="3">3.2.1.52</ecNumber>
    </recommendedName>
</protein>
<evidence type="ECO:0000256" key="4">
    <source>
        <dbReference type="ARBA" id="ARBA00022729"/>
    </source>
</evidence>
<dbReference type="PANTHER" id="PTHR22600:SF21">
    <property type="entry name" value="BETA-HEXOSAMINIDASE A"/>
    <property type="match status" value="1"/>
</dbReference>
<dbReference type="GO" id="GO:0005764">
    <property type="term" value="C:lysosome"/>
    <property type="evidence" value="ECO:0000318"/>
    <property type="project" value="GO_Central"/>
</dbReference>
<dbReference type="InterPro" id="IPR017853">
    <property type="entry name" value="GH"/>
</dbReference>
<dbReference type="STRING" id="81824.A9UYH4"/>
<dbReference type="GeneID" id="5890897"/>
<evidence type="ECO:0000256" key="6">
    <source>
        <dbReference type="ARBA" id="ARBA00023180"/>
    </source>
</evidence>
<dbReference type="eggNOG" id="KOG2499">
    <property type="taxonomic scope" value="Eukaryota"/>
</dbReference>
<evidence type="ECO:0000313" key="13">
    <source>
        <dbReference type="Proteomes" id="UP000001357"/>
    </source>
</evidence>
<feature type="transmembrane region" description="Helical" evidence="9">
    <location>
        <begin position="892"/>
        <end position="914"/>
    </location>
</feature>
<dbReference type="GO" id="GO:0006491">
    <property type="term" value="P:N-glycan processing"/>
    <property type="evidence" value="ECO:0000318"/>
    <property type="project" value="GO_Central"/>
</dbReference>
<dbReference type="AlphaFoldDB" id="A9UYH4"/>
<dbReference type="GO" id="GO:0016020">
    <property type="term" value="C:membrane"/>
    <property type="evidence" value="ECO:0000318"/>
    <property type="project" value="GO_Central"/>
</dbReference>
<name>A9UYH4_MONBE</name>
<proteinExistence type="inferred from homology"/>
<dbReference type="CDD" id="cd06562">
    <property type="entry name" value="GH20_HexA_HexB-like"/>
    <property type="match status" value="1"/>
</dbReference>
<keyword evidence="6" id="KW-0325">Glycoprotein</keyword>
<accession>A9UYH4</accession>
<evidence type="ECO:0000256" key="3">
    <source>
        <dbReference type="ARBA" id="ARBA00012663"/>
    </source>
</evidence>
<dbReference type="EC" id="3.2.1.52" evidence="3"/>
<dbReference type="FunFam" id="3.20.20.80:FF:000063">
    <property type="entry name" value="Beta-hexosaminidase"/>
    <property type="match status" value="1"/>
</dbReference>
<evidence type="ECO:0000256" key="1">
    <source>
        <dbReference type="ARBA" id="ARBA00001231"/>
    </source>
</evidence>
<feature type="transmembrane region" description="Helical" evidence="9">
    <location>
        <begin position="951"/>
        <end position="971"/>
    </location>
</feature>
<dbReference type="Gene3D" id="3.30.379.10">
    <property type="entry name" value="Chitobiase/beta-hexosaminidase domain 2-like"/>
    <property type="match status" value="1"/>
</dbReference>
<dbReference type="OMA" id="ACNAATY"/>
<dbReference type="InParanoid" id="A9UYH4"/>
<dbReference type="InterPro" id="IPR025705">
    <property type="entry name" value="Beta_hexosaminidase_sua/sub"/>
</dbReference>
<dbReference type="RefSeq" id="XP_001745636.1">
    <property type="nucleotide sequence ID" value="XM_001745584.1"/>
</dbReference>
<keyword evidence="4" id="KW-0732">Signal</keyword>
<dbReference type="GO" id="GO:0030203">
    <property type="term" value="P:glycosaminoglycan metabolic process"/>
    <property type="evidence" value="ECO:0000318"/>
    <property type="project" value="GO_Central"/>
</dbReference>
<dbReference type="PRINTS" id="PR00738">
    <property type="entry name" value="GLHYDRLASE20"/>
</dbReference>
<keyword evidence="9" id="KW-0812">Transmembrane</keyword>
<keyword evidence="9" id="KW-0472">Membrane</keyword>
<sequence length="1047" mass="117017">MLHPALSITADAELSLVAGAADRPYTLSWGGKSRTSMPLAQPFFAVTEITRAWRRASHMRMSIRVCTDPVPLIHQIIVFVNDTATAAAKPADVDESYTLNITAPTILISAQTEWGALYGLETLTQLVHYNQTTHAHTISHGPLFIRDAPRFTWRGLLLDTANHYLSLDAIKTTLDGMAMVKLNLLHWHIVDSYSFPMEVMQQQGLSQHGAWSASRVYRREDVDDVVRYARTRGIRVVPEIDVPGHAASWGASDPGLVSTCPVVNGTDIGNINVIPLNVAEERVYQVLGDVLNATATHFPDTTLHLGGDEVQFSCWTHDPLIQDFMTRHGLDELGLLIFFLNRTDALLPDSIQQVMLWDEMFDNLGPRLPELAHCKPIIEVWNNRTLMDAALAQGHDVLLATGFYLDRQTPVDGRPTHWFWVDTWVDMYEVELPEDRESPGRVLGGEACMWSEQVSDISLHTRLWPRLAGVAERLWSPADITDAALAAQRLGAVRCKMAARGVPIGPIWADYCSADTEFALISSTNHHNKPVQLTSGEMLAITLFMFLLGVFFVYIAACCFGIGFTVRPRDSNRTPLLPASTDSNIQSKSNIDLATDPVAPKPPRERLSALDVYRGLTIAVMILVDETGAAFPPIDHAPWNGLHLADTVVPSFDFIVGVSIALAFKRFDLEAGAQGQRWTAFKKATDRFLKLFGGITFMNYDLTNIRIFGILQRVAVCYFAVALMEIFLPRLTGALPADNGTWADWMRRTQHLFWRYRWHWFSAALLLAVHTSILYGVDVPDAFGERCGRGQLTPACNAATYIDRLILTVPHMYFPENGGDPAHADVTFKRLPECSSCSPGLCVAPADAPAWCLHGPFDPEGLVSSLTAIVTTIIGVHYGHVLRQIKSPMERIFQWSSFALLQLLLGLILHFSGIPLNINLYSVSFVLVTGGMTGLLLVLCYLIVDYRPTARWLWLPFMWLGTNAIVIFLCAEGDVIDWVLSCFYLEDPDRSLANILWPTGVYWGDDDDVRPYKPSYNYQIMLWCLAYIGVWVLLGRWMYNNKIFIKI</sequence>
<feature type="domain" description="Glycoside hydrolase family 20 catalytic" evidence="10">
    <location>
        <begin position="151"/>
        <end position="477"/>
    </location>
</feature>
<gene>
    <name evidence="12" type="ORF">MONBRDRAFT_25125</name>
</gene>
<dbReference type="PANTHER" id="PTHR22600">
    <property type="entry name" value="BETA-HEXOSAMINIDASE"/>
    <property type="match status" value="1"/>
</dbReference>
<dbReference type="Pfam" id="PF14845">
    <property type="entry name" value="Glycohydro_20b2"/>
    <property type="match status" value="1"/>
</dbReference>
<feature type="transmembrane region" description="Helical" evidence="9">
    <location>
        <begin position="861"/>
        <end position="880"/>
    </location>
</feature>
<evidence type="ECO:0000313" key="12">
    <source>
        <dbReference type="EMBL" id="EDQ89607.1"/>
    </source>
</evidence>
<feature type="transmembrane region" description="Helical" evidence="9">
    <location>
        <begin position="756"/>
        <end position="775"/>
    </location>
</feature>
<comment type="catalytic activity">
    <reaction evidence="1">
        <text>Hydrolysis of terminal non-reducing N-acetyl-D-hexosamine residues in N-acetyl-beta-D-hexosaminides.</text>
        <dbReference type="EC" id="3.2.1.52"/>
    </reaction>
</comment>
<dbReference type="GO" id="GO:0005975">
    <property type="term" value="P:carbohydrate metabolic process"/>
    <property type="evidence" value="ECO:0007669"/>
    <property type="project" value="InterPro"/>
</dbReference>
<feature type="active site" description="Proton donor" evidence="8">
    <location>
        <position position="309"/>
    </location>
</feature>
<evidence type="ECO:0000256" key="8">
    <source>
        <dbReference type="PIRSR" id="PIRSR625705-1"/>
    </source>
</evidence>
<reference evidence="12 13" key="1">
    <citation type="journal article" date="2008" name="Nature">
        <title>The genome of the choanoflagellate Monosiga brevicollis and the origin of metazoans.</title>
        <authorList>
            <consortium name="JGI Sequencing"/>
            <person name="King N."/>
            <person name="Westbrook M.J."/>
            <person name="Young S.L."/>
            <person name="Kuo A."/>
            <person name="Abedin M."/>
            <person name="Chapman J."/>
            <person name="Fairclough S."/>
            <person name="Hellsten U."/>
            <person name="Isogai Y."/>
            <person name="Letunic I."/>
            <person name="Marr M."/>
            <person name="Pincus D."/>
            <person name="Putnam N."/>
            <person name="Rokas A."/>
            <person name="Wright K.J."/>
            <person name="Zuzow R."/>
            <person name="Dirks W."/>
            <person name="Good M."/>
            <person name="Goodstein D."/>
            <person name="Lemons D."/>
            <person name="Li W."/>
            <person name="Lyons J.B."/>
            <person name="Morris A."/>
            <person name="Nichols S."/>
            <person name="Richter D.J."/>
            <person name="Salamov A."/>
            <person name="Bork P."/>
            <person name="Lim W.A."/>
            <person name="Manning G."/>
            <person name="Miller W.T."/>
            <person name="McGinnis W."/>
            <person name="Shapiro H."/>
            <person name="Tjian R."/>
            <person name="Grigoriev I.V."/>
            <person name="Rokhsar D."/>
        </authorList>
    </citation>
    <scope>NUCLEOTIDE SEQUENCE [LARGE SCALE GENOMIC DNA]</scope>
    <source>
        <strain evidence="13">MX1 / ATCC 50154</strain>
    </source>
</reference>
<organism evidence="12 13">
    <name type="scientific">Monosiga brevicollis</name>
    <name type="common">Choanoflagellate</name>
    <dbReference type="NCBI Taxonomy" id="81824"/>
    <lineage>
        <taxon>Eukaryota</taxon>
        <taxon>Choanoflagellata</taxon>
        <taxon>Craspedida</taxon>
        <taxon>Salpingoecidae</taxon>
        <taxon>Monosiga</taxon>
    </lineage>
</organism>
<dbReference type="Proteomes" id="UP000001357">
    <property type="component" value="Unassembled WGS sequence"/>
</dbReference>
<evidence type="ECO:0000256" key="5">
    <source>
        <dbReference type="ARBA" id="ARBA00022801"/>
    </source>
</evidence>
<evidence type="ECO:0000256" key="7">
    <source>
        <dbReference type="ARBA" id="ARBA00023295"/>
    </source>
</evidence>
<feature type="transmembrane region" description="Helical" evidence="9">
    <location>
        <begin position="538"/>
        <end position="566"/>
    </location>
</feature>
<feature type="transmembrane region" description="Helical" evidence="9">
    <location>
        <begin position="920"/>
        <end position="944"/>
    </location>
</feature>
<dbReference type="GO" id="GO:0004563">
    <property type="term" value="F:beta-N-acetylhexosaminidase activity"/>
    <property type="evidence" value="ECO:0000318"/>
    <property type="project" value="GO_Central"/>
</dbReference>